<geneLocation type="plasmid" evidence="1 2">
    <name>pBB1</name>
</geneLocation>
<evidence type="ECO:0000313" key="1">
    <source>
        <dbReference type="EMBL" id="AEI81546.1"/>
    </source>
</evidence>
<dbReference type="HOGENOM" id="CLU_2394785_0_0_4"/>
<sequence>MARQLTRISHCVLAYAEAEIIEFLLCTTLSSVVAEHRDVFEWILVDDLQESRDTGDVCLPGCFGGASGLADSLLGGNSVGGNVNTLHGVQIVG</sequence>
<dbReference type="EMBL" id="CP002879">
    <property type="protein sequence ID" value="AEI81546.1"/>
    <property type="molecule type" value="Genomic_DNA"/>
</dbReference>
<organism evidence="1 2">
    <name type="scientific">Cupriavidus necator (strain ATCC 43291 / DSM 13513 / CCUG 52238 / LMG 8453 / N-1)</name>
    <name type="common">Ralstonia eutropha</name>
    <dbReference type="NCBI Taxonomy" id="1042878"/>
    <lineage>
        <taxon>Bacteria</taxon>
        <taxon>Pseudomonadati</taxon>
        <taxon>Pseudomonadota</taxon>
        <taxon>Betaproteobacteria</taxon>
        <taxon>Burkholderiales</taxon>
        <taxon>Burkholderiaceae</taxon>
        <taxon>Cupriavidus</taxon>
    </lineage>
</organism>
<dbReference type="AlphaFoldDB" id="F8GVI7"/>
<accession>F8GVI7</accession>
<gene>
    <name evidence="1" type="ordered locus">CNE_BB1p01190</name>
</gene>
<dbReference type="Proteomes" id="UP000006798">
    <property type="component" value="Plasmid pBB1"/>
</dbReference>
<evidence type="ECO:0000313" key="2">
    <source>
        <dbReference type="Proteomes" id="UP000006798"/>
    </source>
</evidence>
<dbReference type="KEGG" id="cnc:CNE_BB1p01190"/>
<name>F8GVI7_CUPNN</name>
<keyword evidence="1" id="KW-0614">Plasmid</keyword>
<proteinExistence type="predicted"/>
<protein>
    <submittedName>
        <fullName evidence="1">Uncharacterized protein</fullName>
    </submittedName>
</protein>
<reference evidence="1 2" key="1">
    <citation type="journal article" date="2011" name="J. Bacteriol.">
        <title>Complete genome sequence of the type strain Cupriavidus necator N-1.</title>
        <authorList>
            <person name="Poehlein A."/>
            <person name="Kusian B."/>
            <person name="Friedrich B."/>
            <person name="Daniel R."/>
            <person name="Bowien B."/>
        </authorList>
    </citation>
    <scope>NUCLEOTIDE SEQUENCE [LARGE SCALE GENOMIC DNA]</scope>
    <source>
        <strain evidence="2">ATCC 43291 / DSM 13513 / CCUG 52238 / LMG 8453 / N-1</strain>
        <plasmid evidence="1 2">pBB1</plasmid>
    </source>
</reference>